<dbReference type="Proteomes" id="UP000028524">
    <property type="component" value="Unassembled WGS sequence"/>
</dbReference>
<dbReference type="GO" id="GO:0031048">
    <property type="term" value="P:regulatory ncRNA-mediated heterochromatin formation"/>
    <property type="evidence" value="ECO:0007669"/>
    <property type="project" value="TreeGrafter"/>
</dbReference>
<evidence type="ECO:0000313" key="6">
    <source>
        <dbReference type="Proteomes" id="UP000028524"/>
    </source>
</evidence>
<keyword evidence="3" id="KW-0539">Nucleus</keyword>
<accession>A0A084R1D1</accession>
<gene>
    <name evidence="5" type="ORF">S40285_02073</name>
</gene>
<name>A0A084R1D1_STAC4</name>
<protein>
    <recommendedName>
        <fullName evidence="7">DUF1740-domain-containing protein</fullName>
    </recommendedName>
</protein>
<feature type="region of interest" description="Disordered" evidence="4">
    <location>
        <begin position="1"/>
        <end position="96"/>
    </location>
</feature>
<dbReference type="InParanoid" id="A0A084R1D1"/>
<feature type="compositionally biased region" description="Basic and acidic residues" evidence="4">
    <location>
        <begin position="62"/>
        <end position="81"/>
    </location>
</feature>
<dbReference type="AlphaFoldDB" id="A0A084R1D1"/>
<dbReference type="PANTHER" id="PTHR13471">
    <property type="entry name" value="TETRATRICOPEPTIDE-LIKE HELICAL"/>
    <property type="match status" value="1"/>
</dbReference>
<dbReference type="OMA" id="MRDKELH"/>
<feature type="compositionally biased region" description="Basic and acidic residues" evidence="4">
    <location>
        <begin position="222"/>
        <end position="232"/>
    </location>
</feature>
<dbReference type="PANTHER" id="PTHR13471:SF0">
    <property type="entry name" value="NUCLEAR EXOSOME REGULATOR NRDE2"/>
    <property type="match status" value="1"/>
</dbReference>
<evidence type="ECO:0000313" key="5">
    <source>
        <dbReference type="EMBL" id="KFA70016.1"/>
    </source>
</evidence>
<sequence>MSTGEGGSKGLTVPKFTSFRPKEPVPKEGTKDDQPQSRDRDARRDPRHHDRKHRSESRRHRVPDLEARPRRRQDHEKDAKAPRARSSPAIAGVPGLFTIDTKGDPLSIRYGGIDKSQIPAYYRSGSGRVLGTTGRLVMHRDGPRDQFSLRMPGEGSWAKDRGGLRSKSLRLRGHSVRLRAVPQKAAEDDKDGFISVEHPRKRRRGQNDSDSSEDEQPSYRSIEGKAKARLPSDEEYESDTSIRLVDAEEDSSLKWKSIQLGQHTKDHPEDIDSWLELVDHQDALLREKYAIGERATENEEHSFTEIKVSMLESALAHATKPEDRRRVLTRLMREGIKVWSGKVAARKWSEVGEDEQDNFELWLTHLDFATSNIATFQYDDVKQMLISRLQLVLARVASAQTQDVFDEAAYVFLRATRLMSDAGYKELAIAAWQAILEINFFRPATIESDRAALESFHEFWESEVPRVGEANAQGWVRYVETGGQSDPPEPGMNDAGEPSHSRDAYKAWGNVEHIQMRKADMPARTLDEGTEDDPFRVVMFSDLEPFLFVIPETVLSDLTRILIDSFLLFLGYPPAFRSSSWVERACNDQFITSPRQDFDMSMPGQGQNQPVDGEEMQKGPPRFHWEILRASLSAELLFARSGWFGFFIGGGAARRANSEFVVNVARQLVLQAGKEDFALYYLALSYAENPDSIKKTAKGLLKQYPTNIGLYNGYALAEISSGRVEVGGKVLSSATEIAQNSQSNNLVLWKTWSWMELEQGKMKQAAKVLCSSVDDGLRKAVDDVSISAGSIIRARETFSSYLYECLSTGNITDAAVPAEGLVLLAYLTAEGPLEPMSKSQGNISAAMAVAGAMIDEFRFRKEDRSAALERVLQMAARLLHFNASRGPFRRGHMQSHIARFIDLFPTNTIFMSLFQWADSRLRLVDETRSLITAKSLTAPWDCVSSRAFAIHHELLRGNANATAAAFEHALTSDACKANAWLWTAYVRFCQGHDGLRAKAKSVFYRAIRHVPFSKDVMMEAFASLVRGMESDELKAVFNTMTSKDLRVHVDLDDFLAKRRGQAGGTGTRQARV</sequence>
<dbReference type="OrthoDB" id="297219at2759"/>
<keyword evidence="6" id="KW-1185">Reference proteome</keyword>
<dbReference type="GO" id="GO:0071013">
    <property type="term" value="C:catalytic step 2 spliceosome"/>
    <property type="evidence" value="ECO:0007669"/>
    <property type="project" value="TreeGrafter"/>
</dbReference>
<evidence type="ECO:0008006" key="7">
    <source>
        <dbReference type="Google" id="ProtNLM"/>
    </source>
</evidence>
<comment type="subcellular location">
    <subcellularLocation>
        <location evidence="1">Nucleus</location>
    </subcellularLocation>
</comment>
<dbReference type="EMBL" id="KL659312">
    <property type="protein sequence ID" value="KFA70016.1"/>
    <property type="molecule type" value="Genomic_DNA"/>
</dbReference>
<feature type="region of interest" description="Disordered" evidence="4">
    <location>
        <begin position="597"/>
        <end position="616"/>
    </location>
</feature>
<organism evidence="5 6">
    <name type="scientific">Stachybotrys chlorohalonatus (strain IBT 40285)</name>
    <dbReference type="NCBI Taxonomy" id="1283841"/>
    <lineage>
        <taxon>Eukaryota</taxon>
        <taxon>Fungi</taxon>
        <taxon>Dikarya</taxon>
        <taxon>Ascomycota</taxon>
        <taxon>Pezizomycotina</taxon>
        <taxon>Sordariomycetes</taxon>
        <taxon>Hypocreomycetidae</taxon>
        <taxon>Hypocreales</taxon>
        <taxon>Stachybotryaceae</taxon>
        <taxon>Stachybotrys</taxon>
    </lineage>
</organism>
<evidence type="ECO:0000256" key="3">
    <source>
        <dbReference type="ARBA" id="ARBA00023242"/>
    </source>
</evidence>
<feature type="region of interest" description="Disordered" evidence="4">
    <location>
        <begin position="481"/>
        <end position="501"/>
    </location>
</feature>
<feature type="region of interest" description="Disordered" evidence="4">
    <location>
        <begin position="180"/>
        <end position="243"/>
    </location>
</feature>
<reference evidence="5 6" key="1">
    <citation type="journal article" date="2014" name="BMC Genomics">
        <title>Comparative genome sequencing reveals chemotype-specific gene clusters in the toxigenic black mold Stachybotrys.</title>
        <authorList>
            <person name="Semeiks J."/>
            <person name="Borek D."/>
            <person name="Otwinowski Z."/>
            <person name="Grishin N.V."/>
        </authorList>
    </citation>
    <scope>NUCLEOTIDE SEQUENCE [LARGE SCALE GENOMIC DNA]</scope>
    <source>
        <strain evidence="5 6">IBT 40285</strain>
    </source>
</reference>
<dbReference type="HOGENOM" id="CLU_007550_0_0_1"/>
<feature type="compositionally biased region" description="Basic and acidic residues" evidence="4">
    <location>
        <begin position="20"/>
        <end position="48"/>
    </location>
</feature>
<feature type="compositionally biased region" description="Basic residues" evidence="4">
    <location>
        <begin position="49"/>
        <end position="61"/>
    </location>
</feature>
<evidence type="ECO:0000256" key="4">
    <source>
        <dbReference type="SAM" id="MobiDB-lite"/>
    </source>
</evidence>
<dbReference type="InterPro" id="IPR011990">
    <property type="entry name" value="TPR-like_helical_dom_sf"/>
</dbReference>
<dbReference type="InterPro" id="IPR013633">
    <property type="entry name" value="NRDE-2"/>
</dbReference>
<evidence type="ECO:0000256" key="2">
    <source>
        <dbReference type="ARBA" id="ARBA00009265"/>
    </source>
</evidence>
<proteinExistence type="inferred from homology"/>
<dbReference type="Gene3D" id="1.25.40.10">
    <property type="entry name" value="Tetratricopeptide repeat domain"/>
    <property type="match status" value="1"/>
</dbReference>
<comment type="similarity">
    <text evidence="2">Belongs to the NRDE2 family.</text>
</comment>
<dbReference type="GO" id="GO:1902369">
    <property type="term" value="P:negative regulation of RNA catabolic process"/>
    <property type="evidence" value="ECO:0007669"/>
    <property type="project" value="TreeGrafter"/>
</dbReference>
<evidence type="ECO:0000256" key="1">
    <source>
        <dbReference type="ARBA" id="ARBA00004123"/>
    </source>
</evidence>
<dbReference type="STRING" id="1283841.A0A084R1D1"/>
<dbReference type="Pfam" id="PF08424">
    <property type="entry name" value="NRDE-2"/>
    <property type="match status" value="1"/>
</dbReference>